<dbReference type="EMBL" id="FOOY01000032">
    <property type="protein sequence ID" value="SFG93975.1"/>
    <property type="molecule type" value="Genomic_DNA"/>
</dbReference>
<gene>
    <name evidence="3" type="ORF">SAMN02982927_03309</name>
</gene>
<evidence type="ECO:0000256" key="1">
    <source>
        <dbReference type="ARBA" id="ARBA00010613"/>
    </source>
</evidence>
<dbReference type="PROSITE" id="PS01227">
    <property type="entry name" value="UPF0012"/>
    <property type="match status" value="1"/>
</dbReference>
<comment type="similarity">
    <text evidence="1">Belongs to the carbon-nitrogen hydrolase superfamily. NIT1/NIT2 family.</text>
</comment>
<feature type="domain" description="CN hydrolase" evidence="2">
    <location>
        <begin position="1"/>
        <end position="238"/>
    </location>
</feature>
<dbReference type="Pfam" id="PF00795">
    <property type="entry name" value="CN_hydrolase"/>
    <property type="match status" value="1"/>
</dbReference>
<dbReference type="PANTHER" id="PTHR23088:SF27">
    <property type="entry name" value="DEAMINATED GLUTATHIONE AMIDASE"/>
    <property type="match status" value="1"/>
</dbReference>
<dbReference type="SUPFAM" id="SSF56317">
    <property type="entry name" value="Carbon-nitrogen hydrolase"/>
    <property type="match status" value="1"/>
</dbReference>
<accession>A0A1I2VXQ2</accession>
<keyword evidence="3" id="KW-0378">Hydrolase</keyword>
<reference evidence="4" key="1">
    <citation type="submission" date="2016-10" db="EMBL/GenBank/DDBJ databases">
        <authorList>
            <person name="Varghese N."/>
            <person name="Submissions S."/>
        </authorList>
    </citation>
    <scope>NUCLEOTIDE SEQUENCE [LARGE SCALE GENOMIC DNA]</scope>
    <source>
        <strain evidence="4">ATCC 700379</strain>
    </source>
</reference>
<dbReference type="InterPro" id="IPR003010">
    <property type="entry name" value="C-N_Hydrolase"/>
</dbReference>
<sequence length="258" mass="29191">MKIASIQLEISDTESAADRVRRVDAQLGNLKDYDFILLPEIWMTGYNTFDNYTKEATLMDGSFVSHFAKKARDLNAYLFAGSFVEKSGNHYYNTSILFNRQGKLIASYRKIHLFTYGSKEGDLLTRGTDPVVIDTEFGKVGLATCYDLRFPEQFRKELDRGAKMFLITSAWPLARLNHWKLFNAARAVENQCFLVSCNCVGTNQGVVLGGHSRVIDPWGNVLATGDERESVVIAEFDLGSVDRIREEFPQLKHRVAIN</sequence>
<dbReference type="OrthoDB" id="9811121at2"/>
<evidence type="ECO:0000313" key="4">
    <source>
        <dbReference type="Proteomes" id="UP000198752"/>
    </source>
</evidence>
<dbReference type="RefSeq" id="WP_093674663.1">
    <property type="nucleotide sequence ID" value="NZ_FOOY01000032.1"/>
</dbReference>
<dbReference type="AlphaFoldDB" id="A0A1I2VXQ2"/>
<dbReference type="InterPro" id="IPR036526">
    <property type="entry name" value="C-N_Hydrolase_sf"/>
</dbReference>
<organism evidence="3 4">
    <name type="scientific">Sporolactobacillus nakayamae</name>
    <dbReference type="NCBI Taxonomy" id="269670"/>
    <lineage>
        <taxon>Bacteria</taxon>
        <taxon>Bacillati</taxon>
        <taxon>Bacillota</taxon>
        <taxon>Bacilli</taxon>
        <taxon>Bacillales</taxon>
        <taxon>Sporolactobacillaceae</taxon>
        <taxon>Sporolactobacillus</taxon>
    </lineage>
</organism>
<dbReference type="CDD" id="cd07583">
    <property type="entry name" value="nitrilase_5"/>
    <property type="match status" value="1"/>
</dbReference>
<dbReference type="InterPro" id="IPR001110">
    <property type="entry name" value="UPF0012_CS"/>
</dbReference>
<keyword evidence="4" id="KW-1185">Reference proteome</keyword>
<dbReference type="GO" id="GO:0016787">
    <property type="term" value="F:hydrolase activity"/>
    <property type="evidence" value="ECO:0007669"/>
    <property type="project" value="UniProtKB-KW"/>
</dbReference>
<proteinExistence type="inferred from homology"/>
<protein>
    <submittedName>
        <fullName evidence="3">Carbon-nitrogen hydrolase</fullName>
    </submittedName>
</protein>
<dbReference type="PROSITE" id="PS50263">
    <property type="entry name" value="CN_HYDROLASE"/>
    <property type="match status" value="1"/>
</dbReference>
<dbReference type="Gene3D" id="3.60.110.10">
    <property type="entry name" value="Carbon-nitrogen hydrolase"/>
    <property type="match status" value="1"/>
</dbReference>
<name>A0A1I2VXQ2_9BACL</name>
<evidence type="ECO:0000313" key="3">
    <source>
        <dbReference type="EMBL" id="SFG93975.1"/>
    </source>
</evidence>
<dbReference type="STRING" id="269670.SAMN02982927_03309"/>
<dbReference type="Proteomes" id="UP000198752">
    <property type="component" value="Unassembled WGS sequence"/>
</dbReference>
<evidence type="ECO:0000259" key="2">
    <source>
        <dbReference type="PROSITE" id="PS50263"/>
    </source>
</evidence>
<dbReference type="PANTHER" id="PTHR23088">
    <property type="entry name" value="NITRILASE-RELATED"/>
    <property type="match status" value="1"/>
</dbReference>